<gene>
    <name evidence="2" type="ORF">BCR34DRAFT_614961</name>
</gene>
<evidence type="ECO:0000313" key="3">
    <source>
        <dbReference type="Proteomes" id="UP000193144"/>
    </source>
</evidence>
<evidence type="ECO:0000313" key="2">
    <source>
        <dbReference type="EMBL" id="ORY10887.1"/>
    </source>
</evidence>
<sequence length="223" mass="25301">MNLTLLWDIKSVARIESIKDEDEDIRDAPRRRLPYTNPTNAATTSKLPQQPTAGLTHTFSALPHVSEDSEPVERPDENITALPERQPRCKFSSYFRSRTPTPATQPTVAKVETKCSEAAPTAAPATNEVEPPTRPACRKAKWGAFFKSPLRGIKLSKGRKEEVEKPRLNISAPHGFRHEESGNWPQAVHYRSDGEEDDEYEDDEDDHDDEEEGYESEWEDVEE</sequence>
<feature type="region of interest" description="Disordered" evidence="1">
    <location>
        <begin position="155"/>
        <end position="223"/>
    </location>
</feature>
<feature type="compositionally biased region" description="Basic and acidic residues" evidence="1">
    <location>
        <begin position="158"/>
        <end position="167"/>
    </location>
</feature>
<protein>
    <submittedName>
        <fullName evidence="2">Uncharacterized protein</fullName>
    </submittedName>
</protein>
<reference evidence="2 3" key="1">
    <citation type="submission" date="2016-07" db="EMBL/GenBank/DDBJ databases">
        <title>Pervasive Adenine N6-methylation of Active Genes in Fungi.</title>
        <authorList>
            <consortium name="DOE Joint Genome Institute"/>
            <person name="Mondo S.J."/>
            <person name="Dannebaum R.O."/>
            <person name="Kuo R.C."/>
            <person name="Labutti K."/>
            <person name="Haridas S."/>
            <person name="Kuo A."/>
            <person name="Salamov A."/>
            <person name="Ahrendt S.R."/>
            <person name="Lipzen A."/>
            <person name="Sullivan W."/>
            <person name="Andreopoulos W.B."/>
            <person name="Clum A."/>
            <person name="Lindquist E."/>
            <person name="Daum C."/>
            <person name="Ramamoorthy G.K."/>
            <person name="Gryganskyi A."/>
            <person name="Culley D."/>
            <person name="Magnuson J.K."/>
            <person name="James T.Y."/>
            <person name="O'Malley M.A."/>
            <person name="Stajich J.E."/>
            <person name="Spatafora J.W."/>
            <person name="Visel A."/>
            <person name="Grigoriev I.V."/>
        </authorList>
    </citation>
    <scope>NUCLEOTIDE SEQUENCE [LARGE SCALE GENOMIC DNA]</scope>
    <source>
        <strain evidence="2 3">CBS 115471</strain>
    </source>
</reference>
<dbReference type="OrthoDB" id="10593514at2759"/>
<feature type="compositionally biased region" description="Acidic residues" evidence="1">
    <location>
        <begin position="194"/>
        <end position="223"/>
    </location>
</feature>
<evidence type="ECO:0000256" key="1">
    <source>
        <dbReference type="SAM" id="MobiDB-lite"/>
    </source>
</evidence>
<feature type="compositionally biased region" description="Polar residues" evidence="1">
    <location>
        <begin position="36"/>
        <end position="54"/>
    </location>
</feature>
<dbReference type="Proteomes" id="UP000193144">
    <property type="component" value="Unassembled WGS sequence"/>
</dbReference>
<name>A0A1Y1ZLJ1_9PLEO</name>
<comment type="caution">
    <text evidence="2">The sequence shown here is derived from an EMBL/GenBank/DDBJ whole genome shotgun (WGS) entry which is preliminary data.</text>
</comment>
<feature type="region of interest" description="Disordered" evidence="1">
    <location>
        <begin position="18"/>
        <end position="54"/>
    </location>
</feature>
<organism evidence="2 3">
    <name type="scientific">Clohesyomyces aquaticus</name>
    <dbReference type="NCBI Taxonomy" id="1231657"/>
    <lineage>
        <taxon>Eukaryota</taxon>
        <taxon>Fungi</taxon>
        <taxon>Dikarya</taxon>
        <taxon>Ascomycota</taxon>
        <taxon>Pezizomycotina</taxon>
        <taxon>Dothideomycetes</taxon>
        <taxon>Pleosporomycetidae</taxon>
        <taxon>Pleosporales</taxon>
        <taxon>Lindgomycetaceae</taxon>
        <taxon>Clohesyomyces</taxon>
    </lineage>
</organism>
<dbReference type="EMBL" id="MCFA01000067">
    <property type="protein sequence ID" value="ORY10887.1"/>
    <property type="molecule type" value="Genomic_DNA"/>
</dbReference>
<proteinExistence type="predicted"/>
<keyword evidence="3" id="KW-1185">Reference proteome</keyword>
<accession>A0A1Y1ZLJ1</accession>
<dbReference type="AlphaFoldDB" id="A0A1Y1ZLJ1"/>